<proteinExistence type="predicted"/>
<name>A0A561WIW7_ACTTI</name>
<feature type="compositionally biased region" description="Pro residues" evidence="1">
    <location>
        <begin position="127"/>
        <end position="147"/>
    </location>
</feature>
<organism evidence="3 4">
    <name type="scientific">Actinoplanes teichomyceticus</name>
    <dbReference type="NCBI Taxonomy" id="1867"/>
    <lineage>
        <taxon>Bacteria</taxon>
        <taxon>Bacillati</taxon>
        <taxon>Actinomycetota</taxon>
        <taxon>Actinomycetes</taxon>
        <taxon>Micromonosporales</taxon>
        <taxon>Micromonosporaceae</taxon>
        <taxon>Actinoplanes</taxon>
    </lineage>
</organism>
<feature type="compositionally biased region" description="Low complexity" evidence="1">
    <location>
        <begin position="161"/>
        <end position="172"/>
    </location>
</feature>
<feature type="compositionally biased region" description="Low complexity" evidence="1">
    <location>
        <begin position="180"/>
        <end position="209"/>
    </location>
</feature>
<feature type="compositionally biased region" description="Low complexity" evidence="1">
    <location>
        <begin position="100"/>
        <end position="109"/>
    </location>
</feature>
<keyword evidence="2" id="KW-0812">Transmembrane</keyword>
<accession>A0A561WIW7</accession>
<reference evidence="3 4" key="1">
    <citation type="submission" date="2019-06" db="EMBL/GenBank/DDBJ databases">
        <title>Sequencing the genomes of 1000 actinobacteria strains.</title>
        <authorList>
            <person name="Klenk H.-P."/>
        </authorList>
    </citation>
    <scope>NUCLEOTIDE SEQUENCE [LARGE SCALE GENOMIC DNA]</scope>
    <source>
        <strain evidence="3 4">DSM 43866</strain>
    </source>
</reference>
<protein>
    <submittedName>
        <fullName evidence="3">Uncharacterized protein</fullName>
    </submittedName>
</protein>
<gene>
    <name evidence="3" type="ORF">FHX34_102366</name>
</gene>
<evidence type="ECO:0000313" key="4">
    <source>
        <dbReference type="Proteomes" id="UP000320239"/>
    </source>
</evidence>
<feature type="transmembrane region" description="Helical" evidence="2">
    <location>
        <begin position="65"/>
        <end position="86"/>
    </location>
</feature>
<comment type="caution">
    <text evidence="3">The sequence shown here is derived from an EMBL/GenBank/DDBJ whole genome shotgun (WGS) entry which is preliminary data.</text>
</comment>
<keyword evidence="2" id="KW-1133">Transmembrane helix</keyword>
<dbReference type="Proteomes" id="UP000320239">
    <property type="component" value="Unassembled WGS sequence"/>
</dbReference>
<feature type="region of interest" description="Disordered" evidence="1">
    <location>
        <begin position="97"/>
        <end position="277"/>
    </location>
</feature>
<feature type="compositionally biased region" description="Low complexity" evidence="1">
    <location>
        <begin position="223"/>
        <end position="254"/>
    </location>
</feature>
<evidence type="ECO:0000256" key="1">
    <source>
        <dbReference type="SAM" id="MobiDB-lite"/>
    </source>
</evidence>
<feature type="compositionally biased region" description="Basic and acidic residues" evidence="1">
    <location>
        <begin position="255"/>
        <end position="265"/>
    </location>
</feature>
<keyword evidence="4" id="KW-1185">Reference proteome</keyword>
<dbReference type="EMBL" id="VIWY01000002">
    <property type="protein sequence ID" value="TWG23815.1"/>
    <property type="molecule type" value="Genomic_DNA"/>
</dbReference>
<evidence type="ECO:0000256" key="2">
    <source>
        <dbReference type="SAM" id="Phobius"/>
    </source>
</evidence>
<feature type="compositionally biased region" description="Basic residues" evidence="1">
    <location>
        <begin position="266"/>
        <end position="277"/>
    </location>
</feature>
<evidence type="ECO:0000313" key="3">
    <source>
        <dbReference type="EMBL" id="TWG23815.1"/>
    </source>
</evidence>
<sequence length="277" mass="28566">MSLWLRIRDELRGAWRSVKYDLGRRPAGRAAGPDVTSTGLSTFPGALMEWRTVPAEPDARPPRRLLGITALCLVALVGAIGSYLLVTRSLADTRADRARAAAAPPAATTHRARPPADRPPGHRPPAKRPPGNRPPTGEPPATEPPTGEPASRTGPVARPGTAASRAAATTDHATGRAPVPAGTRAATRGGRAPDTAGRPTATRPRTGTPECHCVTPPAPTPTSPASSAPVTGSPAPAEPSGAGSPTAPGASAEPATDRPEGDTGHRWRHRHRWPKTG</sequence>
<keyword evidence="2" id="KW-0472">Membrane</keyword>
<dbReference type="AlphaFoldDB" id="A0A561WIW7"/>